<protein>
    <submittedName>
        <fullName evidence="3">Uncharacterized protein</fullName>
    </submittedName>
</protein>
<name>A0AAV5ISC6_9ROSI</name>
<feature type="compositionally biased region" description="Acidic residues" evidence="1">
    <location>
        <begin position="77"/>
        <end position="97"/>
    </location>
</feature>
<sequence>MGSSQISAARKILEVSTQTVTSSEVAMFKTWNWKLHQLPISQDNDELNYGMIPLEELFFKGALTDENSQQTLQIPNLDEDENGGEEEDGSGEDEDGSSEDKDYWSVGVNRSFITCFCPCVTFGQTSEIVNRGYKSCSSRGFLYGVLALTGFACFYSCFYRSKLRAQYDLPEEPCADCMVHFCCPGCALCQEYRELRNRGFDMSIGWEANMDRQKRGITLAPAVVPAMSR</sequence>
<organism evidence="3 4">
    <name type="scientific">Rubroshorea leprosula</name>
    <dbReference type="NCBI Taxonomy" id="152421"/>
    <lineage>
        <taxon>Eukaryota</taxon>
        <taxon>Viridiplantae</taxon>
        <taxon>Streptophyta</taxon>
        <taxon>Embryophyta</taxon>
        <taxon>Tracheophyta</taxon>
        <taxon>Spermatophyta</taxon>
        <taxon>Magnoliopsida</taxon>
        <taxon>eudicotyledons</taxon>
        <taxon>Gunneridae</taxon>
        <taxon>Pentapetalae</taxon>
        <taxon>rosids</taxon>
        <taxon>malvids</taxon>
        <taxon>Malvales</taxon>
        <taxon>Dipterocarpaceae</taxon>
        <taxon>Rubroshorea</taxon>
    </lineage>
</organism>
<keyword evidence="2" id="KW-0472">Membrane</keyword>
<keyword evidence="2" id="KW-1133">Transmembrane helix</keyword>
<dbReference type="AlphaFoldDB" id="A0AAV5ISC6"/>
<dbReference type="InterPro" id="IPR006461">
    <property type="entry name" value="PLAC_motif_containing"/>
</dbReference>
<evidence type="ECO:0000256" key="1">
    <source>
        <dbReference type="SAM" id="MobiDB-lite"/>
    </source>
</evidence>
<dbReference type="PANTHER" id="PTHR15907">
    <property type="entry name" value="DUF614 FAMILY PROTEIN-RELATED"/>
    <property type="match status" value="1"/>
</dbReference>
<comment type="caution">
    <text evidence="3">The sequence shown here is derived from an EMBL/GenBank/DDBJ whole genome shotgun (WGS) entry which is preliminary data.</text>
</comment>
<dbReference type="NCBIfam" id="TIGR01571">
    <property type="entry name" value="A_thal_Cys_rich"/>
    <property type="match status" value="1"/>
</dbReference>
<keyword evidence="4" id="KW-1185">Reference proteome</keyword>
<evidence type="ECO:0000313" key="3">
    <source>
        <dbReference type="EMBL" id="GKV01531.1"/>
    </source>
</evidence>
<dbReference type="Proteomes" id="UP001054252">
    <property type="component" value="Unassembled WGS sequence"/>
</dbReference>
<accession>A0AAV5ISC6</accession>
<gene>
    <name evidence="3" type="ORF">SLEP1_g14081</name>
</gene>
<feature type="transmembrane region" description="Helical" evidence="2">
    <location>
        <begin position="140"/>
        <end position="159"/>
    </location>
</feature>
<feature type="region of interest" description="Disordered" evidence="1">
    <location>
        <begin position="72"/>
        <end position="100"/>
    </location>
</feature>
<evidence type="ECO:0000256" key="2">
    <source>
        <dbReference type="SAM" id="Phobius"/>
    </source>
</evidence>
<evidence type="ECO:0000313" key="4">
    <source>
        <dbReference type="Proteomes" id="UP001054252"/>
    </source>
</evidence>
<proteinExistence type="predicted"/>
<keyword evidence="2" id="KW-0812">Transmembrane</keyword>
<dbReference type="Pfam" id="PF04749">
    <property type="entry name" value="PLAC8"/>
    <property type="match status" value="1"/>
</dbReference>
<reference evidence="3 4" key="1">
    <citation type="journal article" date="2021" name="Commun. Biol.">
        <title>The genome of Shorea leprosula (Dipterocarpaceae) highlights the ecological relevance of drought in aseasonal tropical rainforests.</title>
        <authorList>
            <person name="Ng K.K.S."/>
            <person name="Kobayashi M.J."/>
            <person name="Fawcett J.A."/>
            <person name="Hatakeyama M."/>
            <person name="Paape T."/>
            <person name="Ng C.H."/>
            <person name="Ang C.C."/>
            <person name="Tnah L.H."/>
            <person name="Lee C.T."/>
            <person name="Nishiyama T."/>
            <person name="Sese J."/>
            <person name="O'Brien M.J."/>
            <person name="Copetti D."/>
            <person name="Mohd Noor M.I."/>
            <person name="Ong R.C."/>
            <person name="Putra M."/>
            <person name="Sireger I.Z."/>
            <person name="Indrioko S."/>
            <person name="Kosugi Y."/>
            <person name="Izuno A."/>
            <person name="Isagi Y."/>
            <person name="Lee S.L."/>
            <person name="Shimizu K.K."/>
        </authorList>
    </citation>
    <scope>NUCLEOTIDE SEQUENCE [LARGE SCALE GENOMIC DNA]</scope>
    <source>
        <strain evidence="3">214</strain>
    </source>
</reference>
<dbReference type="EMBL" id="BPVZ01000017">
    <property type="protein sequence ID" value="GKV01531.1"/>
    <property type="molecule type" value="Genomic_DNA"/>
</dbReference>